<evidence type="ECO:0000256" key="3">
    <source>
        <dbReference type="ARBA" id="ARBA00022475"/>
    </source>
</evidence>
<evidence type="ECO:0000256" key="6">
    <source>
        <dbReference type="ARBA" id="ARBA00022741"/>
    </source>
</evidence>
<dbReference type="Gene3D" id="3.40.50.300">
    <property type="entry name" value="P-loop containing nucleotide triphosphate hydrolases"/>
    <property type="match status" value="2"/>
</dbReference>
<dbReference type="SUPFAM" id="SSF52540">
    <property type="entry name" value="P-loop containing nucleoside triphosphate hydrolases"/>
    <property type="match status" value="2"/>
</dbReference>
<dbReference type="KEGG" id="sbj:CF168_10340"/>
<keyword evidence="4" id="KW-0762">Sugar transport</keyword>
<dbReference type="GO" id="GO:0005524">
    <property type="term" value="F:ATP binding"/>
    <property type="evidence" value="ECO:0007669"/>
    <property type="project" value="UniProtKB-KW"/>
</dbReference>
<dbReference type="Proteomes" id="UP000198367">
    <property type="component" value="Chromosome"/>
</dbReference>
<sequence length="499" mass="54391">MSLILELKQISKHYPGVKALEDVSLRLFAGEVHALLGENGAGKSTLVKVMTGAQSKDMGDILFQGEPQHFNTPMDAQKAGISTVYQEVNLVPNLTVAQNLFLGYEPRRLGLIHFKKMYADARAVLTQFKLDIDVSAPLSDYSIAVQQLIAIARGVAMSAKVLVLDEPTASLDAKEVQVLFGILNQLKAKGVAIVFITHFLDQVYQISDRITVLRNGQFIGEYLTAELPQPKLIEAMLGRSLQEQLVDKQEKERTVTRAEAVLLSLKDVSVKGSIQSMNLTVPKGQAVGLAGLLGSGRSEVCNAVFGLDLVDSGSIHLAGQKLNLSQPVDAISAGIALCPEDRKIDGIIGPLSIRENIILALQARIGWWRYLSKARQQEIAQFFIDKLQIATPDADKPIEQLSGGNQQKVILARWLAIEPILLVLDEPTRGIDIGAHAEIVKLIRILCDEGMSLLVASSELDELVAFSNKVVVLRDRYAVRELSGAELTSQHVMQAIAEG</sequence>
<keyword evidence="5" id="KW-0677">Repeat</keyword>
<dbReference type="PANTHER" id="PTHR43790:SF9">
    <property type="entry name" value="GALACTOFURANOSE TRANSPORTER ATP-BINDING PROTEIN YTFR"/>
    <property type="match status" value="1"/>
</dbReference>
<proteinExistence type="predicted"/>
<dbReference type="PANTHER" id="PTHR43790">
    <property type="entry name" value="CARBOHYDRATE TRANSPORT ATP-BINDING PROTEIN MG119-RELATED"/>
    <property type="match status" value="1"/>
</dbReference>
<dbReference type="GO" id="GO:0005886">
    <property type="term" value="C:plasma membrane"/>
    <property type="evidence" value="ECO:0007669"/>
    <property type="project" value="UniProtKB-SubCell"/>
</dbReference>
<dbReference type="RefSeq" id="WP_089067786.1">
    <property type="nucleotide sequence ID" value="NZ_CP022358.1"/>
</dbReference>
<dbReference type="GO" id="GO:0016887">
    <property type="term" value="F:ATP hydrolysis activity"/>
    <property type="evidence" value="ECO:0007669"/>
    <property type="project" value="InterPro"/>
</dbReference>
<dbReference type="InterPro" id="IPR003593">
    <property type="entry name" value="AAA+_ATPase"/>
</dbReference>
<evidence type="ECO:0000259" key="10">
    <source>
        <dbReference type="PROSITE" id="PS50893"/>
    </source>
</evidence>
<dbReference type="CDD" id="cd03215">
    <property type="entry name" value="ABC_Carb_Monos_II"/>
    <property type="match status" value="1"/>
</dbReference>
<dbReference type="PROSITE" id="PS00211">
    <property type="entry name" value="ABC_TRANSPORTER_1"/>
    <property type="match status" value="1"/>
</dbReference>
<dbReference type="InterPro" id="IPR017871">
    <property type="entry name" value="ABC_transporter-like_CS"/>
</dbReference>
<name>A0A220UMU9_9GAMM</name>
<accession>A0A220UMU9</accession>
<dbReference type="CDD" id="cd03216">
    <property type="entry name" value="ABC_Carb_Monos_I"/>
    <property type="match status" value="1"/>
</dbReference>
<evidence type="ECO:0000256" key="8">
    <source>
        <dbReference type="ARBA" id="ARBA00022967"/>
    </source>
</evidence>
<evidence type="ECO:0000313" key="11">
    <source>
        <dbReference type="EMBL" id="ASK69236.1"/>
    </source>
</evidence>
<dbReference type="InterPro" id="IPR003439">
    <property type="entry name" value="ABC_transporter-like_ATP-bd"/>
</dbReference>
<dbReference type="SMART" id="SM00382">
    <property type="entry name" value="AAA"/>
    <property type="match status" value="2"/>
</dbReference>
<gene>
    <name evidence="11" type="ORF">CF168_10340</name>
</gene>
<dbReference type="Pfam" id="PF00005">
    <property type="entry name" value="ABC_tran"/>
    <property type="match status" value="2"/>
</dbReference>
<protein>
    <submittedName>
        <fullName evidence="11">Sugar ABC transporter ATP-binding protein</fullName>
    </submittedName>
</protein>
<keyword evidence="9" id="KW-0472">Membrane</keyword>
<organism evidence="11 12">
    <name type="scientific">Shewanella bicestrii</name>
    <dbReference type="NCBI Taxonomy" id="2018305"/>
    <lineage>
        <taxon>Bacteria</taxon>
        <taxon>Pseudomonadati</taxon>
        <taxon>Pseudomonadota</taxon>
        <taxon>Gammaproteobacteria</taxon>
        <taxon>Alteromonadales</taxon>
        <taxon>Shewanellaceae</taxon>
        <taxon>Shewanella</taxon>
    </lineage>
</organism>
<keyword evidence="12" id="KW-1185">Reference proteome</keyword>
<evidence type="ECO:0000313" key="12">
    <source>
        <dbReference type="Proteomes" id="UP000198367"/>
    </source>
</evidence>
<evidence type="ECO:0000256" key="5">
    <source>
        <dbReference type="ARBA" id="ARBA00022737"/>
    </source>
</evidence>
<dbReference type="InterPro" id="IPR027417">
    <property type="entry name" value="P-loop_NTPase"/>
</dbReference>
<dbReference type="PROSITE" id="PS50893">
    <property type="entry name" value="ABC_TRANSPORTER_2"/>
    <property type="match status" value="2"/>
</dbReference>
<keyword evidence="2" id="KW-0813">Transport</keyword>
<keyword evidence="6" id="KW-0547">Nucleotide-binding</keyword>
<reference evidence="11 12" key="1">
    <citation type="submission" date="2017-07" db="EMBL/GenBank/DDBJ databases">
        <title>Phenotypical and genomic characterization of a clinical isolate of Shewanella bicestrii sp. nov. producing an extended-spectrum beta-lactamase and a new oxacillinase variant.</title>
        <authorList>
            <person name="Jousset A.B."/>
            <person name="Bonnin R.A."/>
            <person name="Girlich D."/>
            <person name="Dabos L."/>
            <person name="Potron A."/>
            <person name="Dortet L."/>
            <person name="Glaser P."/>
            <person name="Naas T."/>
        </authorList>
    </citation>
    <scope>NUCLEOTIDE SEQUENCE [LARGE SCALE GENOMIC DNA]</scope>
    <source>
        <strain evidence="11 12">JAB-1</strain>
    </source>
</reference>
<dbReference type="EMBL" id="CP022358">
    <property type="protein sequence ID" value="ASK69236.1"/>
    <property type="molecule type" value="Genomic_DNA"/>
</dbReference>
<keyword evidence="7 11" id="KW-0067">ATP-binding</keyword>
<keyword evidence="8" id="KW-1278">Translocase</keyword>
<evidence type="ECO:0000256" key="2">
    <source>
        <dbReference type="ARBA" id="ARBA00022448"/>
    </source>
</evidence>
<evidence type="ECO:0000256" key="1">
    <source>
        <dbReference type="ARBA" id="ARBA00004202"/>
    </source>
</evidence>
<evidence type="ECO:0000256" key="9">
    <source>
        <dbReference type="ARBA" id="ARBA00023136"/>
    </source>
</evidence>
<dbReference type="InterPro" id="IPR050107">
    <property type="entry name" value="ABC_carbohydrate_import_ATPase"/>
</dbReference>
<feature type="domain" description="ABC transporter" evidence="10">
    <location>
        <begin position="5"/>
        <end position="240"/>
    </location>
</feature>
<comment type="subcellular location">
    <subcellularLocation>
        <location evidence="1">Cell membrane</location>
        <topology evidence="1">Peripheral membrane protein</topology>
    </subcellularLocation>
</comment>
<dbReference type="FunFam" id="3.40.50.300:FF:000127">
    <property type="entry name" value="Ribose import ATP-binding protein RbsA"/>
    <property type="match status" value="1"/>
</dbReference>
<evidence type="ECO:0000256" key="4">
    <source>
        <dbReference type="ARBA" id="ARBA00022597"/>
    </source>
</evidence>
<keyword evidence="3" id="KW-1003">Cell membrane</keyword>
<evidence type="ECO:0000256" key="7">
    <source>
        <dbReference type="ARBA" id="ARBA00022840"/>
    </source>
</evidence>
<feature type="domain" description="ABC transporter" evidence="10">
    <location>
        <begin position="256"/>
        <end position="496"/>
    </location>
</feature>
<dbReference type="AlphaFoldDB" id="A0A220UMU9"/>